<dbReference type="Proteomes" id="UP000256345">
    <property type="component" value="Unassembled WGS sequence"/>
</dbReference>
<name>A0AAC8QHZ5_9BACT</name>
<dbReference type="EMBL" id="QUMU01000007">
    <property type="protein sequence ID" value="REG29577.1"/>
    <property type="molecule type" value="Genomic_DNA"/>
</dbReference>
<dbReference type="PANTHER" id="PTHR34599">
    <property type="entry name" value="PEROXIDASE-RELATED"/>
    <property type="match status" value="1"/>
</dbReference>
<reference evidence="1 3" key="1">
    <citation type="submission" date="2015-05" db="EMBL/GenBank/DDBJ databases">
        <title>Genome assembly of Archangium gephyra DSM 2261.</title>
        <authorList>
            <person name="Sharma G."/>
            <person name="Subramanian S."/>
        </authorList>
    </citation>
    <scope>NUCLEOTIDE SEQUENCE [LARGE SCALE GENOMIC DNA]</scope>
    <source>
        <strain evidence="1 3">DSM 2261</strain>
    </source>
</reference>
<reference evidence="2 4" key="2">
    <citation type="submission" date="2018-08" db="EMBL/GenBank/DDBJ databases">
        <title>Genomic Encyclopedia of Archaeal and Bacterial Type Strains, Phase II (KMG-II): from individual species to whole genera.</title>
        <authorList>
            <person name="Goeker M."/>
        </authorList>
    </citation>
    <scope>NUCLEOTIDE SEQUENCE [LARGE SCALE GENOMIC DNA]</scope>
    <source>
        <strain evidence="2 4">DSM 2261</strain>
    </source>
</reference>
<gene>
    <name evidence="1" type="ORF">AA314_09451</name>
    <name evidence="2" type="ORF">ATI61_107273</name>
</gene>
<dbReference type="Proteomes" id="UP000035579">
    <property type="component" value="Chromosome"/>
</dbReference>
<evidence type="ECO:0000313" key="1">
    <source>
        <dbReference type="EMBL" id="AKJ07825.1"/>
    </source>
</evidence>
<dbReference type="RefSeq" id="WP_053067258.1">
    <property type="nucleotide sequence ID" value="NZ_CP011509.1"/>
</dbReference>
<dbReference type="InterPro" id="IPR016119">
    <property type="entry name" value="Br/Cl_peroxidase_C"/>
</dbReference>
<dbReference type="SUPFAM" id="SSF48317">
    <property type="entry name" value="Acid phosphatase/Vanadium-dependent haloperoxidase"/>
    <property type="match status" value="1"/>
</dbReference>
<keyword evidence="4" id="KW-1185">Reference proteome</keyword>
<dbReference type="InterPro" id="IPR052559">
    <property type="entry name" value="V-haloperoxidase"/>
</dbReference>
<dbReference type="InterPro" id="IPR036938">
    <property type="entry name" value="PAP2/HPO_sf"/>
</dbReference>
<evidence type="ECO:0000313" key="3">
    <source>
        <dbReference type="Proteomes" id="UP000035579"/>
    </source>
</evidence>
<dbReference type="CDD" id="cd03398">
    <property type="entry name" value="PAP2_haloperoxidase"/>
    <property type="match status" value="1"/>
</dbReference>
<dbReference type="PANTHER" id="PTHR34599:SF1">
    <property type="entry name" value="PHOSPHATIDIC ACID PHOSPHATASE TYPE 2_HALOPEROXIDASE DOMAIN-CONTAINING PROTEIN"/>
    <property type="match status" value="1"/>
</dbReference>
<dbReference type="EMBL" id="CP011509">
    <property type="protein sequence ID" value="AKJ07825.1"/>
    <property type="molecule type" value="Genomic_DNA"/>
</dbReference>
<protein>
    <submittedName>
        <fullName evidence="1">Vanadium haloperoxidase</fullName>
    </submittedName>
</protein>
<dbReference type="KEGG" id="age:AA314_09451"/>
<dbReference type="GO" id="GO:0004601">
    <property type="term" value="F:peroxidase activity"/>
    <property type="evidence" value="ECO:0007669"/>
    <property type="project" value="InterPro"/>
</dbReference>
<proteinExistence type="predicted"/>
<evidence type="ECO:0000313" key="2">
    <source>
        <dbReference type="EMBL" id="REG29577.1"/>
    </source>
</evidence>
<dbReference type="AlphaFoldDB" id="A0AAC8QHZ5"/>
<accession>A0AAC8QHZ5</accession>
<sequence length="758" mass="83206">MAKAHTLTDNFNDNSLNSSKWAVYGPVQEVNRRLEFRPDGGIANYAGCRATAAYDLTDSFFQLEVSQALLQSTPSSETTFFARGTGGERVLFVVGGGELACVLNTATLARVPYDPERHRWWRMRESASVIHWEVSADGREWTALVSKQLDAALRTVFTTLTVEFQAGCFQPTTSPGVAIFDSFNTPPESLPRRTEERRLSALATREKAARLAAERPHPEHFNNNDEVNYPDRPFIGNFSKGLKHDTVGDPDPISYGSLLRALESRDPGDFEEILQPAGAVKLVNPQAGLAFELSGPDAQAVTQPPAPRFDSKRAAAEMGELYWMALARDVPFVNYAAEAGVANSIIERAIRSLTTEFPLFGGTPTVTAQNLFRGIFPGEQVGPYVSQFLWKGNSDPRKPDGKGRDADEGYITYGSQVIDQRQLTVKGAELGAAADYLTQFATWLAVQNGRDDRGKDQFDPMPRFIRNLRDGANFVHFDQVVNAYLNAAFLLLSEPLGNQLSGMGASRPQVDKEFPCNPGNPYDPPGTAGDSRTQVGFTTFGPIHLLQLLIEVSGRAGRAVWWQKWGVHRRLRPEEYGGRIDNHLSGRRTYPLDTSILNSLSTGLLSPYFSERWGSFLLPQAYPEGAPLHPAYGAGHATISGACATLLKAYFDESAPIESPVIARADGLALDPYTGAGATQMTVGGELNKLAGNIALFRSAAGVHWRTDYCESLLLGERVALGLLQEMSLTFNEDDAFFQFTRFDGTRVRIFDGRVEPA</sequence>
<evidence type="ECO:0000313" key="4">
    <source>
        <dbReference type="Proteomes" id="UP000256345"/>
    </source>
</evidence>
<organism evidence="1 3">
    <name type="scientific">Archangium gephyra</name>
    <dbReference type="NCBI Taxonomy" id="48"/>
    <lineage>
        <taxon>Bacteria</taxon>
        <taxon>Pseudomonadati</taxon>
        <taxon>Myxococcota</taxon>
        <taxon>Myxococcia</taxon>
        <taxon>Myxococcales</taxon>
        <taxon>Cystobacterineae</taxon>
        <taxon>Archangiaceae</taxon>
        <taxon>Archangium</taxon>
    </lineage>
</organism>
<dbReference type="Gene3D" id="1.10.606.10">
    <property type="entry name" value="Vanadium-containing Chloroperoxidase, domain 2"/>
    <property type="match status" value="1"/>
</dbReference>